<accession>A0A7W7H2A6</accession>
<sequence>MVSRAEAEALVGRMYAAAGAGDLDAVDEIFTEDFHSHPMGTRGREHIRSAWQLIRQKFPDLRIVPEDILVDGDRVAARGSFRAGEQTGTLLEIFRVADGKIAELWGVSTLKLR</sequence>
<dbReference type="EMBL" id="JACHNB010000001">
    <property type="protein sequence ID" value="MBB4742660.1"/>
    <property type="molecule type" value="Genomic_DNA"/>
</dbReference>
<protein>
    <submittedName>
        <fullName evidence="2">Ketosteroid isomerase-like protein</fullName>
    </submittedName>
</protein>
<organism evidence="2 3">
    <name type="scientific">Actinoplanes octamycinicus</name>
    <dbReference type="NCBI Taxonomy" id="135948"/>
    <lineage>
        <taxon>Bacteria</taxon>
        <taxon>Bacillati</taxon>
        <taxon>Actinomycetota</taxon>
        <taxon>Actinomycetes</taxon>
        <taxon>Micromonosporales</taxon>
        <taxon>Micromonosporaceae</taxon>
        <taxon>Actinoplanes</taxon>
    </lineage>
</organism>
<evidence type="ECO:0000313" key="2">
    <source>
        <dbReference type="EMBL" id="MBB4742660.1"/>
    </source>
</evidence>
<evidence type="ECO:0000313" key="3">
    <source>
        <dbReference type="Proteomes" id="UP000546162"/>
    </source>
</evidence>
<name>A0A7W7H2A6_9ACTN</name>
<dbReference type="InterPro" id="IPR032710">
    <property type="entry name" value="NTF2-like_dom_sf"/>
</dbReference>
<dbReference type="Proteomes" id="UP000546162">
    <property type="component" value="Unassembled WGS sequence"/>
</dbReference>
<dbReference type="AlphaFoldDB" id="A0A7W7H2A6"/>
<dbReference type="SUPFAM" id="SSF54427">
    <property type="entry name" value="NTF2-like"/>
    <property type="match status" value="1"/>
</dbReference>
<dbReference type="RefSeq" id="WP_185043001.1">
    <property type="nucleotide sequence ID" value="NZ_BAABFG010000005.1"/>
</dbReference>
<keyword evidence="3" id="KW-1185">Reference proteome</keyword>
<reference evidence="2 3" key="1">
    <citation type="submission" date="2020-08" db="EMBL/GenBank/DDBJ databases">
        <title>Sequencing the genomes of 1000 actinobacteria strains.</title>
        <authorList>
            <person name="Klenk H.-P."/>
        </authorList>
    </citation>
    <scope>NUCLEOTIDE SEQUENCE [LARGE SCALE GENOMIC DNA]</scope>
    <source>
        <strain evidence="2 3">DSM 45809</strain>
    </source>
</reference>
<comment type="caution">
    <text evidence="2">The sequence shown here is derived from an EMBL/GenBank/DDBJ whole genome shotgun (WGS) entry which is preliminary data.</text>
</comment>
<proteinExistence type="predicted"/>
<dbReference type="GO" id="GO:0016853">
    <property type="term" value="F:isomerase activity"/>
    <property type="evidence" value="ECO:0007669"/>
    <property type="project" value="UniProtKB-KW"/>
</dbReference>
<gene>
    <name evidence="2" type="ORF">BJY16_006119</name>
</gene>
<feature type="domain" description="SnoaL-like" evidence="1">
    <location>
        <begin position="11"/>
        <end position="103"/>
    </location>
</feature>
<dbReference type="InterPro" id="IPR037401">
    <property type="entry name" value="SnoaL-like"/>
</dbReference>
<evidence type="ECO:0000259" key="1">
    <source>
        <dbReference type="Pfam" id="PF12680"/>
    </source>
</evidence>
<keyword evidence="2" id="KW-0413">Isomerase</keyword>
<dbReference type="Pfam" id="PF12680">
    <property type="entry name" value="SnoaL_2"/>
    <property type="match status" value="1"/>
</dbReference>
<dbReference type="Gene3D" id="3.10.450.50">
    <property type="match status" value="1"/>
</dbReference>